<name>A0A381S2Y6_9ZZZZ</name>
<reference evidence="1" key="1">
    <citation type="submission" date="2018-05" db="EMBL/GenBank/DDBJ databases">
        <authorList>
            <person name="Lanie J.A."/>
            <person name="Ng W.-L."/>
            <person name="Kazmierczak K.M."/>
            <person name="Andrzejewski T.M."/>
            <person name="Davidsen T.M."/>
            <person name="Wayne K.J."/>
            <person name="Tettelin H."/>
            <person name="Glass J.I."/>
            <person name="Rusch D."/>
            <person name="Podicherti R."/>
            <person name="Tsui H.-C.T."/>
            <person name="Winkler M.E."/>
        </authorList>
    </citation>
    <scope>NUCLEOTIDE SEQUENCE</scope>
</reference>
<gene>
    <name evidence="1" type="ORF">METZ01_LOCUS50653</name>
</gene>
<evidence type="ECO:0000313" key="1">
    <source>
        <dbReference type="EMBL" id="SUZ97799.1"/>
    </source>
</evidence>
<dbReference type="AlphaFoldDB" id="A0A381S2Y6"/>
<dbReference type="EMBL" id="UINC01002543">
    <property type="protein sequence ID" value="SUZ97799.1"/>
    <property type="molecule type" value="Genomic_DNA"/>
</dbReference>
<protein>
    <submittedName>
        <fullName evidence="1">Uncharacterized protein</fullName>
    </submittedName>
</protein>
<organism evidence="1">
    <name type="scientific">marine metagenome</name>
    <dbReference type="NCBI Taxonomy" id="408172"/>
    <lineage>
        <taxon>unclassified sequences</taxon>
        <taxon>metagenomes</taxon>
        <taxon>ecological metagenomes</taxon>
    </lineage>
</organism>
<proteinExistence type="predicted"/>
<accession>A0A381S2Y6</accession>
<sequence>MGRFIAEINFAEIKPFIISTNKTPAAKAAPWVRNAFVPPALPLPKFRMSTPFNFPRRTLPEVEPIR</sequence>